<sequence length="74" mass="8678">MESYKKDIRKNITILALDNLIQNYTNALEDKNMNPPLSNEERELADLIIKEAKEMLTEIAVENTNHIIPRPKWK</sequence>
<accession>A0A8S5LR05</accession>
<name>A0A8S5LR05_9CAUD</name>
<organism evidence="1">
    <name type="scientific">Myoviridae sp. ctfJc17</name>
    <dbReference type="NCBI Taxonomy" id="2827612"/>
    <lineage>
        <taxon>Viruses</taxon>
        <taxon>Duplodnaviria</taxon>
        <taxon>Heunggongvirae</taxon>
        <taxon>Uroviricota</taxon>
        <taxon>Caudoviricetes</taxon>
    </lineage>
</organism>
<reference evidence="1" key="1">
    <citation type="journal article" date="2021" name="Proc. Natl. Acad. Sci. U.S.A.">
        <title>A Catalog of Tens of Thousands of Viruses from Human Metagenomes Reveals Hidden Associations with Chronic Diseases.</title>
        <authorList>
            <person name="Tisza M.J."/>
            <person name="Buck C.B."/>
        </authorList>
    </citation>
    <scope>NUCLEOTIDE SEQUENCE</scope>
    <source>
        <strain evidence="1">CtfJc17</strain>
    </source>
</reference>
<protein>
    <submittedName>
        <fullName evidence="1">Uncharacterized protein</fullName>
    </submittedName>
</protein>
<proteinExistence type="predicted"/>
<dbReference type="EMBL" id="BK015898">
    <property type="protein sequence ID" value="DAD72382.1"/>
    <property type="molecule type" value="Genomic_DNA"/>
</dbReference>
<evidence type="ECO:0000313" key="1">
    <source>
        <dbReference type="EMBL" id="DAD72382.1"/>
    </source>
</evidence>